<reference evidence="2 3" key="1">
    <citation type="submission" date="2018-06" db="EMBL/GenBank/DDBJ databases">
        <authorList>
            <consortium name="Pathogen Informatics"/>
            <person name="Doyle S."/>
        </authorList>
    </citation>
    <scope>NUCLEOTIDE SEQUENCE [LARGE SCALE GENOMIC DNA]</scope>
    <source>
        <strain evidence="2 3">NCTC13315</strain>
    </source>
</reference>
<sequence>MIAIKVRSKLDPNDSFMMTQLDDVEQDEEIKWLSDSQYGICSYGHSSCYAVIISKGTELAIMHSSFMSEEFITEAMDNLSGLKEGTLKVTLARYFKAYTEDYEDEKKFCLQNNREFKRPNTEQYFAEVDAQYKDYFMKEFAVTPTFIDMKHDFLVIQKNQKINLFDNFNEQDHVIEIIDNDNLNMDLILNNSSNLEGKPEYTNLKNQFTTDFKNPISQEELKEPPSSLNIKRKLDEEHEQYNKKNKPANRNLHLAENSVFKPSGSLPGREEINEEEPVINNKLL</sequence>
<organism evidence="2 3">
    <name type="scientific">Legionella beliardensis</name>
    <dbReference type="NCBI Taxonomy" id="91822"/>
    <lineage>
        <taxon>Bacteria</taxon>
        <taxon>Pseudomonadati</taxon>
        <taxon>Pseudomonadota</taxon>
        <taxon>Gammaproteobacteria</taxon>
        <taxon>Legionellales</taxon>
        <taxon>Legionellaceae</taxon>
        <taxon>Legionella</taxon>
    </lineage>
</organism>
<keyword evidence="3" id="KW-1185">Reference proteome</keyword>
<dbReference type="EMBL" id="UGNV01000001">
    <property type="protein sequence ID" value="STX28518.1"/>
    <property type="molecule type" value="Genomic_DNA"/>
</dbReference>
<dbReference type="AlphaFoldDB" id="A0A378HZZ6"/>
<name>A0A378HZZ6_9GAMM</name>
<dbReference type="Proteomes" id="UP000254968">
    <property type="component" value="Unassembled WGS sequence"/>
</dbReference>
<proteinExistence type="predicted"/>
<dbReference type="RefSeq" id="WP_115302258.1">
    <property type="nucleotide sequence ID" value="NZ_CAAAHO010000001.1"/>
</dbReference>
<feature type="region of interest" description="Disordered" evidence="1">
    <location>
        <begin position="257"/>
        <end position="284"/>
    </location>
</feature>
<gene>
    <name evidence="2" type="ORF">NCTC13315_01048</name>
</gene>
<evidence type="ECO:0000313" key="3">
    <source>
        <dbReference type="Proteomes" id="UP000254968"/>
    </source>
</evidence>
<evidence type="ECO:0000256" key="1">
    <source>
        <dbReference type="SAM" id="MobiDB-lite"/>
    </source>
</evidence>
<accession>A0A378HZZ6</accession>
<protein>
    <submittedName>
        <fullName evidence="2">Uncharacterized protein</fullName>
    </submittedName>
</protein>
<evidence type="ECO:0000313" key="2">
    <source>
        <dbReference type="EMBL" id="STX28518.1"/>
    </source>
</evidence>